<reference evidence="4" key="1">
    <citation type="journal article" date="2014" name="Front. Microbiol.">
        <title>High frequency of phylogenetically diverse reductive dehalogenase-homologous genes in deep subseafloor sedimentary metagenomes.</title>
        <authorList>
            <person name="Kawai M."/>
            <person name="Futagami T."/>
            <person name="Toyoda A."/>
            <person name="Takaki Y."/>
            <person name="Nishi S."/>
            <person name="Hori S."/>
            <person name="Arai W."/>
            <person name="Tsubouchi T."/>
            <person name="Morono Y."/>
            <person name="Uchiyama I."/>
            <person name="Ito T."/>
            <person name="Fujiyama A."/>
            <person name="Inagaki F."/>
            <person name="Takami H."/>
        </authorList>
    </citation>
    <scope>NUCLEOTIDE SEQUENCE</scope>
    <source>
        <strain evidence="4">Expedition CK06-06</strain>
    </source>
</reference>
<feature type="domain" description="DNA methylase N-4/N-6" evidence="3">
    <location>
        <begin position="89"/>
        <end position="206"/>
    </location>
</feature>
<keyword evidence="1" id="KW-0489">Methyltransferase</keyword>
<feature type="non-terminal residue" evidence="4">
    <location>
        <position position="207"/>
    </location>
</feature>
<evidence type="ECO:0000259" key="3">
    <source>
        <dbReference type="Pfam" id="PF01555"/>
    </source>
</evidence>
<dbReference type="GO" id="GO:0008170">
    <property type="term" value="F:N-methyltransferase activity"/>
    <property type="evidence" value="ECO:0007669"/>
    <property type="project" value="InterPro"/>
</dbReference>
<organism evidence="4">
    <name type="scientific">marine sediment metagenome</name>
    <dbReference type="NCBI Taxonomy" id="412755"/>
    <lineage>
        <taxon>unclassified sequences</taxon>
        <taxon>metagenomes</taxon>
        <taxon>ecological metagenomes</taxon>
    </lineage>
</organism>
<keyword evidence="2" id="KW-0808">Transferase</keyword>
<dbReference type="InterPro" id="IPR029063">
    <property type="entry name" value="SAM-dependent_MTases_sf"/>
</dbReference>
<sequence length="207" mass="24668">MNKEIILLQKIVKDCLNQLYANLYYKYERKRRYNMTINHFKITNSLKELITYDNLTEIKNKILEIKTDIKSLSTDELKLSNLTLNGQTIKVKNKYLINELTQILETHTLQRTKYYIQRLIKSLSQVKASKINDINLNQWKEYDDILTDSLWIIKKRDNSGAHSAEYWGNFIPQIPNQFLKRYTKRSEWVLDPFLGSGTTLIECIRLR</sequence>
<dbReference type="GO" id="GO:0003677">
    <property type="term" value="F:DNA binding"/>
    <property type="evidence" value="ECO:0007669"/>
    <property type="project" value="InterPro"/>
</dbReference>
<dbReference type="InterPro" id="IPR002941">
    <property type="entry name" value="DNA_methylase_N4/N6"/>
</dbReference>
<dbReference type="EMBL" id="BART01031740">
    <property type="protein sequence ID" value="GAH17072.1"/>
    <property type="molecule type" value="Genomic_DNA"/>
</dbReference>
<dbReference type="PRINTS" id="PR00508">
    <property type="entry name" value="S21N4MTFRASE"/>
</dbReference>
<name>X1DA13_9ZZZZ</name>
<gene>
    <name evidence="4" type="ORF">S01H4_55063</name>
</gene>
<dbReference type="SUPFAM" id="SSF53335">
    <property type="entry name" value="S-adenosyl-L-methionine-dependent methyltransferases"/>
    <property type="match status" value="1"/>
</dbReference>
<accession>X1DA13</accession>
<protein>
    <recommendedName>
        <fullName evidence="3">DNA methylase N-4/N-6 domain-containing protein</fullName>
    </recommendedName>
</protein>
<comment type="caution">
    <text evidence="4">The sequence shown here is derived from an EMBL/GenBank/DDBJ whole genome shotgun (WGS) entry which is preliminary data.</text>
</comment>
<evidence type="ECO:0000256" key="2">
    <source>
        <dbReference type="ARBA" id="ARBA00022679"/>
    </source>
</evidence>
<dbReference type="Gene3D" id="3.40.50.150">
    <property type="entry name" value="Vaccinia Virus protein VP39"/>
    <property type="match status" value="1"/>
</dbReference>
<proteinExistence type="predicted"/>
<evidence type="ECO:0000256" key="1">
    <source>
        <dbReference type="ARBA" id="ARBA00022603"/>
    </source>
</evidence>
<dbReference type="InterPro" id="IPR001091">
    <property type="entry name" value="RM_Methyltransferase"/>
</dbReference>
<dbReference type="AlphaFoldDB" id="X1DA13"/>
<evidence type="ECO:0000313" key="4">
    <source>
        <dbReference type="EMBL" id="GAH17072.1"/>
    </source>
</evidence>
<dbReference type="GO" id="GO:0032259">
    <property type="term" value="P:methylation"/>
    <property type="evidence" value="ECO:0007669"/>
    <property type="project" value="UniProtKB-KW"/>
</dbReference>
<dbReference type="Pfam" id="PF01555">
    <property type="entry name" value="N6_N4_Mtase"/>
    <property type="match status" value="1"/>
</dbReference>